<accession>A0A5Q0HF76</accession>
<reference evidence="5" key="1">
    <citation type="journal article" date="2021" name="Curr. Microbiol.">
        <title>Complete genome of nocamycin-producing strain Saccharothrix syringae NRRL B-16468 reveals the biosynthetic potential for secondary metabolites.</title>
        <authorList>
            <person name="Mo X."/>
            <person name="Yang S."/>
        </authorList>
    </citation>
    <scope>NUCLEOTIDE SEQUENCE [LARGE SCALE GENOMIC DNA]</scope>
    <source>
        <strain evidence="5">ATCC 51364 / DSM 43886 / JCM 6844 / KCTC 9398 / NBRC 14523 / NRRL B-16468 / INA 2240</strain>
    </source>
</reference>
<dbReference type="OrthoDB" id="2087435at2"/>
<dbReference type="AlphaFoldDB" id="A0A5Q0HF76"/>
<dbReference type="PANTHER" id="PTHR30487">
    <property type="entry name" value="TYPE 4 PREPILIN-LIKE PROTEINS LEADER PEPTIDE-PROCESSING ENZYME"/>
    <property type="match status" value="1"/>
</dbReference>
<feature type="transmembrane region" description="Helical" evidence="2">
    <location>
        <begin position="101"/>
        <end position="123"/>
    </location>
</feature>
<feature type="transmembrane region" description="Helical" evidence="2">
    <location>
        <begin position="143"/>
        <end position="167"/>
    </location>
</feature>
<organism evidence="4 5">
    <name type="scientific">Saccharothrix syringae</name>
    <name type="common">Nocardiopsis syringae</name>
    <dbReference type="NCBI Taxonomy" id="103733"/>
    <lineage>
        <taxon>Bacteria</taxon>
        <taxon>Bacillati</taxon>
        <taxon>Actinomycetota</taxon>
        <taxon>Actinomycetes</taxon>
        <taxon>Pseudonocardiales</taxon>
        <taxon>Pseudonocardiaceae</taxon>
        <taxon>Saccharothrix</taxon>
    </lineage>
</organism>
<name>A0A5Q0HF76_SACSY</name>
<dbReference type="Gene3D" id="1.20.120.1220">
    <property type="match status" value="1"/>
</dbReference>
<evidence type="ECO:0000259" key="3">
    <source>
        <dbReference type="Pfam" id="PF01478"/>
    </source>
</evidence>
<dbReference type="GO" id="GO:0006465">
    <property type="term" value="P:signal peptide processing"/>
    <property type="evidence" value="ECO:0007669"/>
    <property type="project" value="TreeGrafter"/>
</dbReference>
<keyword evidence="2" id="KW-0812">Transmembrane</keyword>
<dbReference type="InterPro" id="IPR000045">
    <property type="entry name" value="Prepilin_IV_endopep_pep"/>
</dbReference>
<keyword evidence="2" id="KW-0472">Membrane</keyword>
<dbReference type="PANTHER" id="PTHR30487:SF0">
    <property type="entry name" value="PREPILIN LEADER PEPTIDASE_N-METHYLTRANSFERASE-RELATED"/>
    <property type="match status" value="1"/>
</dbReference>
<dbReference type="EMBL" id="CP034550">
    <property type="protein sequence ID" value="QFZ24232.1"/>
    <property type="molecule type" value="Genomic_DNA"/>
</dbReference>
<evidence type="ECO:0000256" key="1">
    <source>
        <dbReference type="ARBA" id="ARBA00005801"/>
    </source>
</evidence>
<evidence type="ECO:0000256" key="2">
    <source>
        <dbReference type="SAM" id="Phobius"/>
    </source>
</evidence>
<protein>
    <submittedName>
        <fullName evidence="4">Prepilin peptidase</fullName>
    </submittedName>
</protein>
<sequence length="197" mass="20534">MVGLLLVAPTLRLLTTPPARSSSVRWSIPALTALAFALLAWRFGASPELVPYSVLASGGAALGVIDVMQRRLPHRFLLPSAIGFTSLLLGSTLISTEMSSLFRALAGMATLSLLYLGLALLTSGGLGAGDVKLGGLLGLALGWLGWTPLIMGTLLGWLTATFAFLLLRTTGRWTCDSDIPLGTFLLLGSLVAVSVPT</sequence>
<dbReference type="InterPro" id="IPR050882">
    <property type="entry name" value="Prepilin_peptidase/N-MTase"/>
</dbReference>
<feature type="domain" description="Prepilin type IV endopeptidase peptidase" evidence="3">
    <location>
        <begin position="55"/>
        <end position="161"/>
    </location>
</feature>
<dbReference type="GO" id="GO:0004190">
    <property type="term" value="F:aspartic-type endopeptidase activity"/>
    <property type="evidence" value="ECO:0007669"/>
    <property type="project" value="InterPro"/>
</dbReference>
<keyword evidence="2" id="KW-1133">Transmembrane helix</keyword>
<evidence type="ECO:0000313" key="5">
    <source>
        <dbReference type="Proteomes" id="UP000325787"/>
    </source>
</evidence>
<comment type="similarity">
    <text evidence="1">Belongs to the peptidase A24 family.</text>
</comment>
<evidence type="ECO:0000313" key="4">
    <source>
        <dbReference type="EMBL" id="QFZ24232.1"/>
    </source>
</evidence>
<feature type="transmembrane region" description="Helical" evidence="2">
    <location>
        <begin position="76"/>
        <end position="94"/>
    </location>
</feature>
<dbReference type="KEGG" id="ssyi:EKG83_14230"/>
<gene>
    <name evidence="4" type="ORF">EKG83_14230</name>
</gene>
<feature type="transmembrane region" description="Helical" evidence="2">
    <location>
        <begin position="179"/>
        <end position="196"/>
    </location>
</feature>
<dbReference type="Pfam" id="PF01478">
    <property type="entry name" value="Peptidase_A24"/>
    <property type="match status" value="1"/>
</dbReference>
<dbReference type="GO" id="GO:0005886">
    <property type="term" value="C:plasma membrane"/>
    <property type="evidence" value="ECO:0007669"/>
    <property type="project" value="TreeGrafter"/>
</dbReference>
<keyword evidence="5" id="KW-1185">Reference proteome</keyword>
<proteinExistence type="inferred from homology"/>
<dbReference type="Proteomes" id="UP000325787">
    <property type="component" value="Chromosome"/>
</dbReference>